<dbReference type="Pfam" id="PF00380">
    <property type="entry name" value="Ribosomal_S9"/>
    <property type="match status" value="1"/>
</dbReference>
<feature type="region of interest" description="Disordered" evidence="4">
    <location>
        <begin position="32"/>
        <end position="65"/>
    </location>
</feature>
<keyword evidence="3" id="KW-0175">Coiled coil</keyword>
<accession>A0A2T7P4Q5</accession>
<dbReference type="InterPro" id="IPR000754">
    <property type="entry name" value="Ribosomal_uS9"/>
</dbReference>
<evidence type="ECO:0000256" key="1">
    <source>
        <dbReference type="ARBA" id="ARBA00022980"/>
    </source>
</evidence>
<dbReference type="OrthoDB" id="10254627at2759"/>
<dbReference type="GO" id="GO:0005840">
    <property type="term" value="C:ribosome"/>
    <property type="evidence" value="ECO:0007669"/>
    <property type="project" value="UniProtKB-KW"/>
</dbReference>
<dbReference type="EMBL" id="PZQS01000006">
    <property type="protein sequence ID" value="PVD28404.1"/>
    <property type="molecule type" value="Genomic_DNA"/>
</dbReference>
<protein>
    <recommendedName>
        <fullName evidence="7">28S ribosomal protein S9, mitochondrial</fullName>
    </recommendedName>
</protein>
<evidence type="ECO:0008006" key="7">
    <source>
        <dbReference type="Google" id="ProtNLM"/>
    </source>
</evidence>
<dbReference type="STRING" id="400727.A0A2T7P4Q5"/>
<dbReference type="InterPro" id="IPR014721">
    <property type="entry name" value="Ribsml_uS5_D2-typ_fold_subgr"/>
</dbReference>
<evidence type="ECO:0000256" key="3">
    <source>
        <dbReference type="SAM" id="Coils"/>
    </source>
</evidence>
<sequence length="344" mass="38673">MRRGDGNSVCTRSVDAGKQGLVCTVHTGSSLDKTNSDLNTTKQSNTAEPNQVPDNLISNASLGKQPTKAQKISRAMQAYMERAKAHEDKMKEEIADYELASVILLTLWGKIQTCLNKRTSMQRAIEYLLPSGLTHIGARPILKHPYEVFPKRKAAEFGQDGRPFHSLFFTGKPNFYSLLHDAAWKIEDLKKEQMNLEKKGRLHEEADKKINLNGSDWISAISLKDMMLEPVGEHEHKHFVLLMERLADLPLSYKEEEFIMKYRRNLMTQSLSGDIPKPLVDDKGRQYIKAEEQVMTPLQFVGLMGEVDVEATVTLGGETGQSGAIRLALSRALVSFVDADTRER</sequence>
<reference evidence="5 6" key="1">
    <citation type="submission" date="2018-04" db="EMBL/GenBank/DDBJ databases">
        <title>The genome of golden apple snail Pomacea canaliculata provides insight into stress tolerance and invasive adaptation.</title>
        <authorList>
            <person name="Liu C."/>
            <person name="Liu B."/>
            <person name="Ren Y."/>
            <person name="Zhang Y."/>
            <person name="Wang H."/>
            <person name="Li S."/>
            <person name="Jiang F."/>
            <person name="Yin L."/>
            <person name="Zhang G."/>
            <person name="Qian W."/>
            <person name="Fan W."/>
        </authorList>
    </citation>
    <scope>NUCLEOTIDE SEQUENCE [LARGE SCALE GENOMIC DNA]</scope>
    <source>
        <strain evidence="5">SZHN2017</strain>
        <tissue evidence="5">Muscle</tissue>
    </source>
</reference>
<dbReference type="InterPro" id="IPR020568">
    <property type="entry name" value="Ribosomal_Su5_D2-typ_SF"/>
</dbReference>
<evidence type="ECO:0000256" key="2">
    <source>
        <dbReference type="ARBA" id="ARBA00023274"/>
    </source>
</evidence>
<feature type="coiled-coil region" evidence="3">
    <location>
        <begin position="179"/>
        <end position="206"/>
    </location>
</feature>
<keyword evidence="1" id="KW-0689">Ribosomal protein</keyword>
<dbReference type="GO" id="GO:0003735">
    <property type="term" value="F:structural constituent of ribosome"/>
    <property type="evidence" value="ECO:0007669"/>
    <property type="project" value="InterPro"/>
</dbReference>
<evidence type="ECO:0000313" key="5">
    <source>
        <dbReference type="EMBL" id="PVD28404.1"/>
    </source>
</evidence>
<proteinExistence type="predicted"/>
<keyword evidence="6" id="KW-1185">Reference proteome</keyword>
<evidence type="ECO:0000313" key="6">
    <source>
        <dbReference type="Proteomes" id="UP000245119"/>
    </source>
</evidence>
<gene>
    <name evidence="5" type="ORF">C0Q70_10991</name>
</gene>
<dbReference type="SUPFAM" id="SSF54211">
    <property type="entry name" value="Ribosomal protein S5 domain 2-like"/>
    <property type="match status" value="1"/>
</dbReference>
<dbReference type="Gene3D" id="3.30.230.10">
    <property type="match status" value="1"/>
</dbReference>
<organism evidence="5 6">
    <name type="scientific">Pomacea canaliculata</name>
    <name type="common">Golden apple snail</name>
    <dbReference type="NCBI Taxonomy" id="400727"/>
    <lineage>
        <taxon>Eukaryota</taxon>
        <taxon>Metazoa</taxon>
        <taxon>Spiralia</taxon>
        <taxon>Lophotrochozoa</taxon>
        <taxon>Mollusca</taxon>
        <taxon>Gastropoda</taxon>
        <taxon>Caenogastropoda</taxon>
        <taxon>Architaenioglossa</taxon>
        <taxon>Ampullarioidea</taxon>
        <taxon>Ampullariidae</taxon>
        <taxon>Pomacea</taxon>
    </lineage>
</organism>
<dbReference type="GO" id="GO:1990904">
    <property type="term" value="C:ribonucleoprotein complex"/>
    <property type="evidence" value="ECO:0007669"/>
    <property type="project" value="UniProtKB-KW"/>
</dbReference>
<feature type="coiled-coil region" evidence="3">
    <location>
        <begin position="69"/>
        <end position="100"/>
    </location>
</feature>
<evidence type="ECO:0000256" key="4">
    <source>
        <dbReference type="SAM" id="MobiDB-lite"/>
    </source>
</evidence>
<keyword evidence="2" id="KW-0687">Ribonucleoprotein</keyword>
<name>A0A2T7P4Q5_POMCA</name>
<dbReference type="AlphaFoldDB" id="A0A2T7P4Q5"/>
<comment type="caution">
    <text evidence="5">The sequence shown here is derived from an EMBL/GenBank/DDBJ whole genome shotgun (WGS) entry which is preliminary data.</text>
</comment>
<dbReference type="GO" id="GO:0006412">
    <property type="term" value="P:translation"/>
    <property type="evidence" value="ECO:0007669"/>
    <property type="project" value="InterPro"/>
</dbReference>
<dbReference type="Proteomes" id="UP000245119">
    <property type="component" value="Linkage Group LG6"/>
</dbReference>